<feature type="transmembrane region" description="Helical" evidence="1">
    <location>
        <begin position="6"/>
        <end position="22"/>
    </location>
</feature>
<dbReference type="Proteomes" id="UP001597375">
    <property type="component" value="Unassembled WGS sequence"/>
</dbReference>
<evidence type="ECO:0000313" key="2">
    <source>
        <dbReference type="EMBL" id="MFD2256591.1"/>
    </source>
</evidence>
<accession>A0ABW5D936</accession>
<name>A0ABW5D936_9BACT</name>
<feature type="transmembrane region" description="Helical" evidence="1">
    <location>
        <begin position="141"/>
        <end position="160"/>
    </location>
</feature>
<proteinExistence type="predicted"/>
<reference evidence="3" key="1">
    <citation type="journal article" date="2019" name="Int. J. Syst. Evol. Microbiol.">
        <title>The Global Catalogue of Microorganisms (GCM) 10K type strain sequencing project: providing services to taxonomists for standard genome sequencing and annotation.</title>
        <authorList>
            <consortium name="The Broad Institute Genomics Platform"/>
            <consortium name="The Broad Institute Genome Sequencing Center for Infectious Disease"/>
            <person name="Wu L."/>
            <person name="Ma J."/>
        </authorList>
    </citation>
    <scope>NUCLEOTIDE SEQUENCE [LARGE SCALE GENOMIC DNA]</scope>
    <source>
        <strain evidence="3">CGMCC 4.7106</strain>
    </source>
</reference>
<gene>
    <name evidence="2" type="ORF">ACFSSA_07885</name>
</gene>
<dbReference type="EMBL" id="JBHUIT010000009">
    <property type="protein sequence ID" value="MFD2256591.1"/>
    <property type="molecule type" value="Genomic_DNA"/>
</dbReference>
<sequence>MSKAVLSASAIFLTFAMFAPYIRSIHRGTTKPHVFSWVIWGFGTFIVFFAQLAGRGGIGAWPIGVSGIISAYIAIIAFVKRPEFVVTKLDWVFFFVALSALPFWFVTSDPLWAVIILTFADTVGFGPTFRKAYEFPYEESIVFFILSAVRNSLVILALEHHSFTTVLFPAVVGIGCLLLVCMIAYRRMLVSDPDRSSKL</sequence>
<feature type="transmembrane region" description="Helical" evidence="1">
    <location>
        <begin position="59"/>
        <end position="79"/>
    </location>
</feature>
<feature type="transmembrane region" description="Helical" evidence="1">
    <location>
        <begin position="111"/>
        <end position="129"/>
    </location>
</feature>
<feature type="transmembrane region" description="Helical" evidence="1">
    <location>
        <begin position="34"/>
        <end position="53"/>
    </location>
</feature>
<keyword evidence="1" id="KW-1133">Transmembrane helix</keyword>
<feature type="transmembrane region" description="Helical" evidence="1">
    <location>
        <begin position="166"/>
        <end position="185"/>
    </location>
</feature>
<evidence type="ECO:0000313" key="3">
    <source>
        <dbReference type="Proteomes" id="UP001597375"/>
    </source>
</evidence>
<feature type="transmembrane region" description="Helical" evidence="1">
    <location>
        <begin position="86"/>
        <end position="105"/>
    </location>
</feature>
<keyword evidence="3" id="KW-1185">Reference proteome</keyword>
<keyword evidence="1" id="KW-0472">Membrane</keyword>
<comment type="caution">
    <text evidence="2">The sequence shown here is derived from an EMBL/GenBank/DDBJ whole genome shotgun (WGS) entry which is preliminary data.</text>
</comment>
<keyword evidence="1" id="KW-0812">Transmembrane</keyword>
<evidence type="ECO:0000256" key="1">
    <source>
        <dbReference type="SAM" id="Phobius"/>
    </source>
</evidence>
<protein>
    <submittedName>
        <fullName evidence="2">Uncharacterized protein</fullName>
    </submittedName>
</protein>
<dbReference type="RefSeq" id="WP_386819882.1">
    <property type="nucleotide sequence ID" value="NZ_JBHUIT010000009.1"/>
</dbReference>
<organism evidence="2 3">
    <name type="scientific">Luteolibacter algae</name>
    <dbReference type="NCBI Taxonomy" id="454151"/>
    <lineage>
        <taxon>Bacteria</taxon>
        <taxon>Pseudomonadati</taxon>
        <taxon>Verrucomicrobiota</taxon>
        <taxon>Verrucomicrobiia</taxon>
        <taxon>Verrucomicrobiales</taxon>
        <taxon>Verrucomicrobiaceae</taxon>
        <taxon>Luteolibacter</taxon>
    </lineage>
</organism>